<evidence type="ECO:0000313" key="6">
    <source>
        <dbReference type="Proteomes" id="UP001138997"/>
    </source>
</evidence>
<proteinExistence type="predicted"/>
<gene>
    <name evidence="5" type="ORF">LR394_26165</name>
</gene>
<keyword evidence="1 3" id="KW-0547">Nucleotide-binding</keyword>
<organism evidence="5 6">
    <name type="scientific">Kineosporia babensis</name>
    <dbReference type="NCBI Taxonomy" id="499548"/>
    <lineage>
        <taxon>Bacteria</taxon>
        <taxon>Bacillati</taxon>
        <taxon>Actinomycetota</taxon>
        <taxon>Actinomycetes</taxon>
        <taxon>Kineosporiales</taxon>
        <taxon>Kineosporiaceae</taxon>
        <taxon>Kineosporia</taxon>
    </lineage>
</organism>
<feature type="domain" description="FtsK" evidence="4">
    <location>
        <begin position="639"/>
        <end position="829"/>
    </location>
</feature>
<dbReference type="SUPFAM" id="SSF52540">
    <property type="entry name" value="P-loop containing nucleoside triphosphate hydrolases"/>
    <property type="match status" value="3"/>
</dbReference>
<dbReference type="Gene3D" id="3.40.50.300">
    <property type="entry name" value="P-loop containing nucleotide triphosphate hydrolases"/>
    <property type="match status" value="4"/>
</dbReference>
<dbReference type="CDD" id="cd01127">
    <property type="entry name" value="TrwB_TraG_TraD_VirD4"/>
    <property type="match status" value="1"/>
</dbReference>
<evidence type="ECO:0000259" key="4">
    <source>
        <dbReference type="PROSITE" id="PS50901"/>
    </source>
</evidence>
<evidence type="ECO:0000256" key="2">
    <source>
        <dbReference type="ARBA" id="ARBA00022840"/>
    </source>
</evidence>
<dbReference type="Pfam" id="PF01580">
    <property type="entry name" value="FtsK_SpoIIIE"/>
    <property type="match status" value="2"/>
</dbReference>
<reference evidence="5" key="1">
    <citation type="submission" date="2021-11" db="EMBL/GenBank/DDBJ databases">
        <title>Streptomyces corallinus and Kineosporia corallina sp. nov., two new coral-derived marine actinobacteria.</title>
        <authorList>
            <person name="Buangrab K."/>
            <person name="Sutthacheep M."/>
            <person name="Yeemin T."/>
            <person name="Harunari E."/>
            <person name="Igarashi Y."/>
            <person name="Sripreechasak P."/>
            <person name="Kanchanasin P."/>
            <person name="Tanasupawat S."/>
            <person name="Phongsopitanun W."/>
        </authorList>
    </citation>
    <scope>NUCLEOTIDE SEQUENCE</scope>
    <source>
        <strain evidence="5">JCM 31032</strain>
    </source>
</reference>
<dbReference type="RefSeq" id="WP_231446870.1">
    <property type="nucleotide sequence ID" value="NZ_JAJOMB010000016.1"/>
</dbReference>
<evidence type="ECO:0000313" key="5">
    <source>
        <dbReference type="EMBL" id="MCD5314396.1"/>
    </source>
</evidence>
<sequence>MQLYLTAVDTRTGESADVILDTDDGTQIAAIAWTLESLFRDRSQRTPAGAALYLGSRPLDPALSVFDSPLVEGGLVGLDGPVPGYPSERPGLVELRVVGGPAAGAVFPLGVGSGELGSQRRAWVRIPDASVPPVAARLDVDGAAQCWLEPEPGAPEMVLETIAGESTLPVGRVRWDTGRQLVIGESILEVMPYVSPDAALVMSADGAGLDYNRPPRILPPRRETKFRLPSPPKEPARGAIPILMAVVPIVGSLAMYMLTNNPATLLFAALSPISVIAGYVNSRRNGRRSYTELLREYHERKARVEADVEHAVDLELAERRIWVPDLASVAVIASGPRRRLWERRRRDGDHLLLRVGTAQFPSEVIVEDPEQENHRRTNPRILPEAPVTVPLSQRGVLGIAGPGDTARGIGRWLLIQAAVLHSPADLQIVVLTDATGRECWDWLRWLPHARPADGSGSAVRIGTDADTAGRQVAAVLDLVGQRTSAKSKARDAVFRDPDVILLLDGSRRMRSMPGVVQILRDGPQVGVYAICLDADERFLPAECQAVVRVETAGLTVTQADSDPVPGIRPEFAHPDWCARLARSLSPIRDTSDEGDDAALPSSSRLLDVLSIDPPSGDAIAARWAARGRSTVAVVGESFDGPFEIDLRRDGPHGLIAGTTGSGKSELLQTVVASLAVANRPDEMTFVLVDYKGGSAFADCVRLPHTVGMVTDLDEHLVGRALESLSAELRRREHILADFGAKDIEDFQRLPETSKPALPRLLIVIDEFASMVRDLPDFVTGLVNIAQRGRSLGIHLLLATQRPSGVVSPEIRANTNLRIALRVTDASESSDVLNAPDAAKISKSTPGRAYVRLGHASLVPFQAGRVGGRRPGRTAGPRRAPIVVPLNWSDLSKPVNIPRPKAVGPVEEDETDLRDLVLAVREAAELAQVPSQLSPWLQALPDAMTLDELEPVAGPHLPPIPFGREDLPAQQAQRTAALDLSVFGHLLAAGAPRTGRSQLLRAVAGSVAQSQSSGDVHLYGLDCGNGALLPLADLPHCGAVVMRTQVERAVRLLKRMAEEIRRRQEVLANGGYADITEQRAAAPSVTERLPHLILMIDRWEGFLTSLGELDGGALVDQVFAFLREGASVGVHVIITGDRTLLSGRISTLTEDRIAFRLSDRADYSLIGLRPRNMPENVAQGRAFRSESGIELQVALLAPDASGPAQAAALSAIGKAARERDSDVPRELAPFRLGELPSKLGFEEAWPMREQHPSPMWALVGVGGDQLTGFGPDLADGVPAFVIGGPAKSGRSTTLVTMARSFLTRGQQVIAFAPRNSPVRSLAGAAGVVEVFTGTDVSAEEFTQALGRITGPAVIVADDAEALREVSAASELKQVIKTGAARGLGVVIAGNPDELSVGFSGWLVDARKSRRGALMSPQSRTDGDLIGIKLQRTAVGQPIQAGRALLHLGDGTAFAVQVPLSVM</sequence>
<feature type="binding site" evidence="3">
    <location>
        <begin position="989"/>
        <end position="996"/>
    </location>
    <ligand>
        <name>ATP</name>
        <dbReference type="ChEBI" id="CHEBI:30616"/>
    </ligand>
</feature>
<comment type="caution">
    <text evidence="5">The sequence shown here is derived from an EMBL/GenBank/DDBJ whole genome shotgun (WGS) entry which is preliminary data.</text>
</comment>
<name>A0A9X1SW54_9ACTN</name>
<dbReference type="GO" id="GO:0003677">
    <property type="term" value="F:DNA binding"/>
    <property type="evidence" value="ECO:0007669"/>
    <property type="project" value="InterPro"/>
</dbReference>
<dbReference type="GO" id="GO:0005524">
    <property type="term" value="F:ATP binding"/>
    <property type="evidence" value="ECO:0007669"/>
    <property type="project" value="UniProtKB-UniRule"/>
</dbReference>
<dbReference type="PANTHER" id="PTHR22683">
    <property type="entry name" value="SPORULATION PROTEIN RELATED"/>
    <property type="match status" value="1"/>
</dbReference>
<dbReference type="PROSITE" id="PS50901">
    <property type="entry name" value="FTSK"/>
    <property type="match status" value="2"/>
</dbReference>
<protein>
    <recommendedName>
        <fullName evidence="4">FtsK domain-containing protein</fullName>
    </recommendedName>
</protein>
<dbReference type="Proteomes" id="UP001138997">
    <property type="component" value="Unassembled WGS sequence"/>
</dbReference>
<keyword evidence="6" id="KW-1185">Reference proteome</keyword>
<feature type="binding site" evidence="3">
    <location>
        <begin position="657"/>
        <end position="664"/>
    </location>
    <ligand>
        <name>ATP</name>
        <dbReference type="ChEBI" id="CHEBI:30616"/>
    </ligand>
</feature>
<feature type="domain" description="FtsK" evidence="4">
    <location>
        <begin position="972"/>
        <end position="1167"/>
    </location>
</feature>
<evidence type="ECO:0000256" key="1">
    <source>
        <dbReference type="ARBA" id="ARBA00022741"/>
    </source>
</evidence>
<evidence type="ECO:0000256" key="3">
    <source>
        <dbReference type="PROSITE-ProRule" id="PRU00289"/>
    </source>
</evidence>
<dbReference type="InterPro" id="IPR027417">
    <property type="entry name" value="P-loop_NTPase"/>
</dbReference>
<dbReference type="SMART" id="SM00382">
    <property type="entry name" value="AAA"/>
    <property type="match status" value="3"/>
</dbReference>
<accession>A0A9X1SW54</accession>
<dbReference type="PANTHER" id="PTHR22683:SF1">
    <property type="entry name" value="TYPE VII SECRETION SYSTEM PROTEIN ESSC"/>
    <property type="match status" value="1"/>
</dbReference>
<dbReference type="EMBL" id="JAJOMB010000016">
    <property type="protein sequence ID" value="MCD5314396.1"/>
    <property type="molecule type" value="Genomic_DNA"/>
</dbReference>
<dbReference type="InterPro" id="IPR050206">
    <property type="entry name" value="FtsK/SpoIIIE/SftA"/>
</dbReference>
<keyword evidence="2 3" id="KW-0067">ATP-binding</keyword>
<dbReference type="InterPro" id="IPR002543">
    <property type="entry name" value="FtsK_dom"/>
</dbReference>
<dbReference type="InterPro" id="IPR003593">
    <property type="entry name" value="AAA+_ATPase"/>
</dbReference>